<evidence type="ECO:0000313" key="3">
    <source>
        <dbReference type="EMBL" id="GAJ10768.1"/>
    </source>
</evidence>
<dbReference type="InterPro" id="IPR012677">
    <property type="entry name" value="Nucleotide-bd_a/b_plait_sf"/>
</dbReference>
<evidence type="ECO:0000259" key="2">
    <source>
        <dbReference type="PROSITE" id="PS50102"/>
    </source>
</evidence>
<dbReference type="InterPro" id="IPR035979">
    <property type="entry name" value="RBD_domain_sf"/>
</dbReference>
<accession>X1TZM2</accession>
<dbReference type="GO" id="GO:0003723">
    <property type="term" value="F:RNA binding"/>
    <property type="evidence" value="ECO:0007669"/>
    <property type="project" value="UniProtKB-KW"/>
</dbReference>
<dbReference type="Gene3D" id="3.30.70.330">
    <property type="match status" value="1"/>
</dbReference>
<sequence>MYVGNISPDADQASLEALFSVFGTVERAYIITDRQTGQSKGFGFVEMSSDAEAQAAIAALDGKKCDGYTVKVNKAKTQG</sequence>
<reference evidence="3" key="1">
    <citation type="journal article" date="2014" name="Front. Microbiol.">
        <title>High frequency of phylogenetically diverse reductive dehalogenase-homologous genes in deep subseafloor sedimentary metagenomes.</title>
        <authorList>
            <person name="Kawai M."/>
            <person name="Futagami T."/>
            <person name="Toyoda A."/>
            <person name="Takaki Y."/>
            <person name="Nishi S."/>
            <person name="Hori S."/>
            <person name="Arai W."/>
            <person name="Tsubouchi T."/>
            <person name="Morono Y."/>
            <person name="Uchiyama I."/>
            <person name="Ito T."/>
            <person name="Fujiyama A."/>
            <person name="Inagaki F."/>
            <person name="Takami H."/>
        </authorList>
    </citation>
    <scope>NUCLEOTIDE SEQUENCE</scope>
    <source>
        <strain evidence="3">Expedition CK06-06</strain>
    </source>
</reference>
<dbReference type="EMBL" id="BARW01025637">
    <property type="protein sequence ID" value="GAJ10768.1"/>
    <property type="molecule type" value="Genomic_DNA"/>
</dbReference>
<dbReference type="InterPro" id="IPR052462">
    <property type="entry name" value="SLIRP/GR-RBP-like"/>
</dbReference>
<gene>
    <name evidence="3" type="ORF">S12H4_41975</name>
</gene>
<dbReference type="AlphaFoldDB" id="X1TZM2"/>
<dbReference type="PANTHER" id="PTHR48027">
    <property type="entry name" value="HETEROGENEOUS NUCLEAR RIBONUCLEOPROTEIN 87F-RELATED"/>
    <property type="match status" value="1"/>
</dbReference>
<dbReference type="PROSITE" id="PS50102">
    <property type="entry name" value="RRM"/>
    <property type="match status" value="1"/>
</dbReference>
<proteinExistence type="predicted"/>
<organism evidence="3">
    <name type="scientific">marine sediment metagenome</name>
    <dbReference type="NCBI Taxonomy" id="412755"/>
    <lineage>
        <taxon>unclassified sequences</taxon>
        <taxon>metagenomes</taxon>
        <taxon>ecological metagenomes</taxon>
    </lineage>
</organism>
<comment type="caution">
    <text evidence="3">The sequence shown here is derived from an EMBL/GenBank/DDBJ whole genome shotgun (WGS) entry which is preliminary data.</text>
</comment>
<feature type="domain" description="RRM" evidence="2">
    <location>
        <begin position="1"/>
        <end position="77"/>
    </location>
</feature>
<keyword evidence="1" id="KW-0694">RNA-binding</keyword>
<name>X1TZM2_9ZZZZ</name>
<protein>
    <recommendedName>
        <fullName evidence="2">RRM domain-containing protein</fullName>
    </recommendedName>
</protein>
<dbReference type="SMART" id="SM00360">
    <property type="entry name" value="RRM"/>
    <property type="match status" value="1"/>
</dbReference>
<dbReference type="InterPro" id="IPR000504">
    <property type="entry name" value="RRM_dom"/>
</dbReference>
<dbReference type="SUPFAM" id="SSF54928">
    <property type="entry name" value="RNA-binding domain, RBD"/>
    <property type="match status" value="1"/>
</dbReference>
<dbReference type="Pfam" id="PF00076">
    <property type="entry name" value="RRM_1"/>
    <property type="match status" value="1"/>
</dbReference>
<evidence type="ECO:0000256" key="1">
    <source>
        <dbReference type="ARBA" id="ARBA00022884"/>
    </source>
</evidence>